<accession>A0A7W6P3I1</accession>
<dbReference type="InterPro" id="IPR011010">
    <property type="entry name" value="DNA_brk_join_enz"/>
</dbReference>
<keyword evidence="2" id="KW-0175">Coiled coil</keyword>
<feature type="coiled-coil region" evidence="2">
    <location>
        <begin position="141"/>
        <end position="168"/>
    </location>
</feature>
<comment type="caution">
    <text evidence="4">The sequence shown here is derived from an EMBL/GenBank/DDBJ whole genome shotgun (WGS) entry which is preliminary data.</text>
</comment>
<sequence length="503" mass="58396">MGRKSDGIRAWYDEKAKKWHIRDPDPKAPKAKWSLGFGKEIEGSEARAWREVEKYKAEKEAGGRLNLQRQSTSEVRVSDIIAFYADRRIKNFVPSEKYKHPLTRIYDVKIRLRVLLSFFQDLPLDSINLMKCEDFGKFVHIREIERQRELYNRQVAIYNAKLEAYQKKVKAREQFIADMASRGRSRVLPELRSKPPTPLEPFNAALFPYRRSAARRYLEELSAAITFAVYYELLNRKVVIPLPPKYDARSSMLSLAEIRQLIMTAWRAKGMGWIDGKPVKNLHVKRHLARFIFLAITTGSRKDKIERVSFFNEKDRPWIDLWQEIGPDGKPEWRGRYHRLGDDEIEHKTKQAPDMPIPPRIARTLARWRSQGIKYPCAHPYAASGREAPGSVKDGMRALFNEVLGEDNDVVIHTFRHTAATWMAAQKDLPLPSVAAYLGMTTETLVKTYAHHREEDLQKIADAIFDPYRDTHKAKLRETNGKPTKNVRQKSTEIDRMGIKRSA</sequence>
<organism evidence="4 5">
    <name type="scientific">Allorhizobium borbori</name>
    <dbReference type="NCBI Taxonomy" id="485907"/>
    <lineage>
        <taxon>Bacteria</taxon>
        <taxon>Pseudomonadati</taxon>
        <taxon>Pseudomonadota</taxon>
        <taxon>Alphaproteobacteria</taxon>
        <taxon>Hyphomicrobiales</taxon>
        <taxon>Rhizobiaceae</taxon>
        <taxon>Rhizobium/Agrobacterium group</taxon>
        <taxon>Allorhizobium</taxon>
    </lineage>
</organism>
<evidence type="ECO:0000313" key="5">
    <source>
        <dbReference type="Proteomes" id="UP000584824"/>
    </source>
</evidence>
<feature type="region of interest" description="Disordered" evidence="3">
    <location>
        <begin position="479"/>
        <end position="503"/>
    </location>
</feature>
<proteinExistence type="predicted"/>
<dbReference type="Proteomes" id="UP000584824">
    <property type="component" value="Unassembled WGS sequence"/>
</dbReference>
<dbReference type="GO" id="GO:0003677">
    <property type="term" value="F:DNA binding"/>
    <property type="evidence" value="ECO:0007669"/>
    <property type="project" value="InterPro"/>
</dbReference>
<dbReference type="AlphaFoldDB" id="A0A7W6P3I1"/>
<evidence type="ECO:0000256" key="3">
    <source>
        <dbReference type="SAM" id="MobiDB-lite"/>
    </source>
</evidence>
<gene>
    <name evidence="4" type="ORF">GGQ66_003528</name>
</gene>
<evidence type="ECO:0000256" key="2">
    <source>
        <dbReference type="SAM" id="Coils"/>
    </source>
</evidence>
<dbReference type="GO" id="GO:0015074">
    <property type="term" value="P:DNA integration"/>
    <property type="evidence" value="ECO:0007669"/>
    <property type="project" value="InterPro"/>
</dbReference>
<feature type="compositionally biased region" description="Basic and acidic residues" evidence="3">
    <location>
        <begin position="490"/>
        <end position="503"/>
    </location>
</feature>
<dbReference type="GO" id="GO:0006310">
    <property type="term" value="P:DNA recombination"/>
    <property type="evidence" value="ECO:0007669"/>
    <property type="project" value="UniProtKB-KW"/>
</dbReference>
<keyword evidence="1" id="KW-0233">DNA recombination</keyword>
<dbReference type="InterPro" id="IPR013762">
    <property type="entry name" value="Integrase-like_cat_sf"/>
</dbReference>
<protein>
    <submittedName>
        <fullName evidence="4">Integrase</fullName>
    </submittedName>
</protein>
<dbReference type="RefSeq" id="WP_183794007.1">
    <property type="nucleotide sequence ID" value="NZ_JACIDU010000015.1"/>
</dbReference>
<evidence type="ECO:0000313" key="4">
    <source>
        <dbReference type="EMBL" id="MBB4104946.1"/>
    </source>
</evidence>
<name>A0A7W6P3I1_9HYPH</name>
<dbReference type="Gene3D" id="1.10.443.10">
    <property type="entry name" value="Intergrase catalytic core"/>
    <property type="match status" value="1"/>
</dbReference>
<dbReference type="EMBL" id="JACIDU010000015">
    <property type="protein sequence ID" value="MBB4104946.1"/>
    <property type="molecule type" value="Genomic_DNA"/>
</dbReference>
<keyword evidence="5" id="KW-1185">Reference proteome</keyword>
<dbReference type="SUPFAM" id="SSF56349">
    <property type="entry name" value="DNA breaking-rejoining enzymes"/>
    <property type="match status" value="1"/>
</dbReference>
<evidence type="ECO:0000256" key="1">
    <source>
        <dbReference type="ARBA" id="ARBA00023172"/>
    </source>
</evidence>
<reference evidence="4 5" key="1">
    <citation type="submission" date="2020-08" db="EMBL/GenBank/DDBJ databases">
        <title>Genomic Encyclopedia of Type Strains, Phase IV (KMG-IV): sequencing the most valuable type-strain genomes for metagenomic binning, comparative biology and taxonomic classification.</title>
        <authorList>
            <person name="Goeker M."/>
        </authorList>
    </citation>
    <scope>NUCLEOTIDE SEQUENCE [LARGE SCALE GENOMIC DNA]</scope>
    <source>
        <strain evidence="4 5">DSM 26385</strain>
    </source>
</reference>